<dbReference type="Pfam" id="PF22600">
    <property type="entry name" value="MTPAP-like_central"/>
    <property type="match status" value="1"/>
</dbReference>
<keyword evidence="4" id="KW-0479">Metal-binding</keyword>
<comment type="cofactor">
    <cofactor evidence="1">
        <name>Mn(2+)</name>
        <dbReference type="ChEBI" id="CHEBI:29035"/>
    </cofactor>
</comment>
<dbReference type="InterPro" id="IPR002058">
    <property type="entry name" value="PAP_assoc"/>
</dbReference>
<feature type="domain" description="Poly(A) RNA polymerase mitochondrial-like central palm" evidence="8">
    <location>
        <begin position="292"/>
        <end position="439"/>
    </location>
</feature>
<reference evidence="9" key="1">
    <citation type="submission" date="2021-06" db="EMBL/GenBank/DDBJ databases">
        <title>Parelaphostrongylus tenuis whole genome reference sequence.</title>
        <authorList>
            <person name="Garwood T.J."/>
            <person name="Larsen P.A."/>
            <person name="Fountain-Jones N.M."/>
            <person name="Garbe J.R."/>
            <person name="Macchietto M.G."/>
            <person name="Kania S.A."/>
            <person name="Gerhold R.W."/>
            <person name="Richards J.E."/>
            <person name="Wolf T.M."/>
        </authorList>
    </citation>
    <scope>NUCLEOTIDE SEQUENCE</scope>
    <source>
        <strain evidence="9">MNPRO001-30</strain>
        <tissue evidence="9">Meninges</tissue>
    </source>
</reference>
<evidence type="ECO:0000259" key="8">
    <source>
        <dbReference type="Pfam" id="PF22600"/>
    </source>
</evidence>
<evidence type="ECO:0000313" key="9">
    <source>
        <dbReference type="EMBL" id="KAJ1348274.1"/>
    </source>
</evidence>
<dbReference type="GO" id="GO:1990817">
    <property type="term" value="F:poly(A) RNA polymerase activity"/>
    <property type="evidence" value="ECO:0007669"/>
    <property type="project" value="TreeGrafter"/>
</dbReference>
<dbReference type="AlphaFoldDB" id="A0AAD5MII7"/>
<name>A0AAD5MII7_PARTN</name>
<dbReference type="Pfam" id="PF03828">
    <property type="entry name" value="PAP_assoc"/>
    <property type="match status" value="1"/>
</dbReference>
<keyword evidence="5" id="KW-0460">Magnesium</keyword>
<accession>A0AAD5MII7</accession>
<proteinExistence type="predicted"/>
<comment type="cofactor">
    <cofactor evidence="2">
        <name>Mg(2+)</name>
        <dbReference type="ChEBI" id="CHEBI:18420"/>
    </cofactor>
</comment>
<sequence>MIRNNAARKNRRSYEKNHDASSANNLEFVKKLAEKWGKELKFNRITEPSMGKSKRPCTVYHSLRRCTIHSAWSERHRENTGVPVLEIDASERPLARLLRFESRRIFREKALLDSSPTLADVKDVMSTQYEPANVRKRCFTVDDVSDTEGSIPSKRNKSCQVDELHDQDDYDEDGLHVSYISPLTTSCSSLSSVIYLDDDNDDLGNGVEETSTGQLDDACPSLNIASSVSPDCVSTSNFCNNDFISRGDTSQEGSSSYEHELIGVQFSVFATPIAEKVRKYREQYPLQFTTMDSEIWQHYRCNRQSKEVYEWKMEVRNILLNEFRPALRNEEIELFAVGSTINGCGSYNSDMDLCLCIPMADGVTYSSQRSFALKTLRRLNSIIVRTPTLRGVVRESVVIPAKVPIIKMALFPPYQELDVDLNVNNTAGIYNSHLIHYYSLLDQRFPAVCLLVKHWAINNGISDAASGTFNSYSLILLVLHYFQCGVRPAVLPNLQYLYPEKFGCTPPLAELQLFQTLQGLPLRPQNNETIGELLVGFFLYYASFDFESIAISLRDACVFPRENTRAASSIYRVFIEEPFDKNNTARCVTQPHMMGRIRRAFRLAKEAFSKFPPSLQRINVSV</sequence>
<feature type="region of interest" description="Disordered" evidence="6">
    <location>
        <begin position="1"/>
        <end position="20"/>
    </location>
</feature>
<dbReference type="EMBL" id="JAHQIW010000467">
    <property type="protein sequence ID" value="KAJ1348274.1"/>
    <property type="molecule type" value="Genomic_DNA"/>
</dbReference>
<keyword evidence="10" id="KW-1185">Reference proteome</keyword>
<dbReference type="Gene3D" id="1.10.1410.10">
    <property type="match status" value="1"/>
</dbReference>
<dbReference type="Gene3D" id="3.30.460.10">
    <property type="entry name" value="Beta Polymerase, domain 2"/>
    <property type="match status" value="1"/>
</dbReference>
<evidence type="ECO:0000256" key="4">
    <source>
        <dbReference type="ARBA" id="ARBA00022723"/>
    </source>
</evidence>
<feature type="compositionally biased region" description="Basic residues" evidence="6">
    <location>
        <begin position="1"/>
        <end position="11"/>
    </location>
</feature>
<dbReference type="InterPro" id="IPR043519">
    <property type="entry name" value="NT_sf"/>
</dbReference>
<dbReference type="CDD" id="cd05402">
    <property type="entry name" value="NT_PAP_TUTase"/>
    <property type="match status" value="1"/>
</dbReference>
<evidence type="ECO:0000256" key="6">
    <source>
        <dbReference type="SAM" id="MobiDB-lite"/>
    </source>
</evidence>
<dbReference type="SUPFAM" id="SSF81301">
    <property type="entry name" value="Nucleotidyltransferase"/>
    <property type="match status" value="1"/>
</dbReference>
<evidence type="ECO:0000259" key="7">
    <source>
        <dbReference type="Pfam" id="PF03828"/>
    </source>
</evidence>
<dbReference type="PANTHER" id="PTHR12271:SF117">
    <property type="entry name" value="PAP-ASSOCIATED DOMAIN-CONTAINING PROTEIN"/>
    <property type="match status" value="1"/>
</dbReference>
<evidence type="ECO:0000256" key="2">
    <source>
        <dbReference type="ARBA" id="ARBA00001946"/>
    </source>
</evidence>
<gene>
    <name evidence="9" type="ORF">KIN20_003535</name>
</gene>
<comment type="caution">
    <text evidence="9">The sequence shown here is derived from an EMBL/GenBank/DDBJ whole genome shotgun (WGS) entry which is preliminary data.</text>
</comment>
<evidence type="ECO:0000256" key="1">
    <source>
        <dbReference type="ARBA" id="ARBA00001936"/>
    </source>
</evidence>
<evidence type="ECO:0000313" key="10">
    <source>
        <dbReference type="Proteomes" id="UP001196413"/>
    </source>
</evidence>
<evidence type="ECO:0008006" key="11">
    <source>
        <dbReference type="Google" id="ProtNLM"/>
    </source>
</evidence>
<evidence type="ECO:0000256" key="5">
    <source>
        <dbReference type="ARBA" id="ARBA00022842"/>
    </source>
</evidence>
<protein>
    <recommendedName>
        <fullName evidence="11">PAP-associated domain-containing protein</fullName>
    </recommendedName>
</protein>
<evidence type="ECO:0000256" key="3">
    <source>
        <dbReference type="ARBA" id="ARBA00022679"/>
    </source>
</evidence>
<dbReference type="SUPFAM" id="SSF81631">
    <property type="entry name" value="PAP/OAS1 substrate-binding domain"/>
    <property type="match status" value="1"/>
</dbReference>
<feature type="domain" description="PAP-associated" evidence="7">
    <location>
        <begin position="530"/>
        <end position="583"/>
    </location>
</feature>
<dbReference type="InterPro" id="IPR054708">
    <property type="entry name" value="MTPAP-like_central"/>
</dbReference>
<dbReference type="Proteomes" id="UP001196413">
    <property type="component" value="Unassembled WGS sequence"/>
</dbReference>
<keyword evidence="3" id="KW-0808">Transferase</keyword>
<dbReference type="GO" id="GO:0031123">
    <property type="term" value="P:RNA 3'-end processing"/>
    <property type="evidence" value="ECO:0007669"/>
    <property type="project" value="TreeGrafter"/>
</dbReference>
<organism evidence="9 10">
    <name type="scientific">Parelaphostrongylus tenuis</name>
    <name type="common">Meningeal worm</name>
    <dbReference type="NCBI Taxonomy" id="148309"/>
    <lineage>
        <taxon>Eukaryota</taxon>
        <taxon>Metazoa</taxon>
        <taxon>Ecdysozoa</taxon>
        <taxon>Nematoda</taxon>
        <taxon>Chromadorea</taxon>
        <taxon>Rhabditida</taxon>
        <taxon>Rhabditina</taxon>
        <taxon>Rhabditomorpha</taxon>
        <taxon>Strongyloidea</taxon>
        <taxon>Metastrongylidae</taxon>
        <taxon>Parelaphostrongylus</taxon>
    </lineage>
</organism>
<dbReference type="GO" id="GO:0046872">
    <property type="term" value="F:metal ion binding"/>
    <property type="evidence" value="ECO:0007669"/>
    <property type="project" value="UniProtKB-KW"/>
</dbReference>
<dbReference type="PANTHER" id="PTHR12271">
    <property type="entry name" value="POLY A POLYMERASE CID PAP -RELATED"/>
    <property type="match status" value="1"/>
</dbReference>